<feature type="domain" description="Tc1-like transposase DDE" evidence="1">
    <location>
        <begin position="3"/>
        <end position="98"/>
    </location>
</feature>
<evidence type="ECO:0000313" key="2">
    <source>
        <dbReference type="EMBL" id="VAX32242.1"/>
    </source>
</evidence>
<dbReference type="GO" id="GO:0003676">
    <property type="term" value="F:nucleic acid binding"/>
    <property type="evidence" value="ECO:0007669"/>
    <property type="project" value="InterPro"/>
</dbReference>
<proteinExistence type="predicted"/>
<evidence type="ECO:0000259" key="1">
    <source>
        <dbReference type="Pfam" id="PF13358"/>
    </source>
</evidence>
<gene>
    <name evidence="2" type="ORF">MNBD_NITROSPIRAE02-233</name>
</gene>
<dbReference type="InterPro" id="IPR036397">
    <property type="entry name" value="RNaseH_sf"/>
</dbReference>
<dbReference type="Pfam" id="PF13358">
    <property type="entry name" value="DDE_3"/>
    <property type="match status" value="1"/>
</dbReference>
<dbReference type="InterPro" id="IPR038717">
    <property type="entry name" value="Tc1-like_DDE_dom"/>
</dbReference>
<reference evidence="2" key="1">
    <citation type="submission" date="2018-06" db="EMBL/GenBank/DDBJ databases">
        <authorList>
            <person name="Zhirakovskaya E."/>
        </authorList>
    </citation>
    <scope>NUCLEOTIDE SEQUENCE</scope>
</reference>
<accession>A0A3B1CV31</accession>
<name>A0A3B1CV31_9ZZZZ</name>
<dbReference type="AlphaFoldDB" id="A0A3B1CV31"/>
<sequence length="138" mass="16759">MIRVTKQKTKKDYAKFMRLVAKKYSKAEKIILVQDNLNTHNPSSFYERFDAREAFELTERFEMIYTPKKASWLNMVEIDFSALSKQCLNRRIGDITTLTKEVYTWGKERTRRKVKIRWQFTKTKAREKLDRFYNTIRN</sequence>
<protein>
    <recommendedName>
        <fullName evidence="1">Tc1-like transposase DDE domain-containing protein</fullName>
    </recommendedName>
</protein>
<dbReference type="EMBL" id="UOGH01000243">
    <property type="protein sequence ID" value="VAX32242.1"/>
    <property type="molecule type" value="Genomic_DNA"/>
</dbReference>
<organism evidence="2">
    <name type="scientific">hydrothermal vent metagenome</name>
    <dbReference type="NCBI Taxonomy" id="652676"/>
    <lineage>
        <taxon>unclassified sequences</taxon>
        <taxon>metagenomes</taxon>
        <taxon>ecological metagenomes</taxon>
    </lineage>
</organism>
<dbReference type="Gene3D" id="3.30.420.10">
    <property type="entry name" value="Ribonuclease H-like superfamily/Ribonuclease H"/>
    <property type="match status" value="1"/>
</dbReference>